<evidence type="ECO:0000256" key="10">
    <source>
        <dbReference type="ARBA" id="ARBA00026068"/>
    </source>
</evidence>
<dbReference type="PANTHER" id="PTHR34981">
    <property type="entry name" value="CELL DIVISION PROTEIN ZAPA"/>
    <property type="match status" value="1"/>
</dbReference>
<dbReference type="GO" id="GO:0051301">
    <property type="term" value="P:cell division"/>
    <property type="evidence" value="ECO:0007669"/>
    <property type="project" value="UniProtKB-KW"/>
</dbReference>
<evidence type="ECO:0000256" key="5">
    <source>
        <dbReference type="ARBA" id="ARBA00022618"/>
    </source>
</evidence>
<evidence type="ECO:0000256" key="6">
    <source>
        <dbReference type="ARBA" id="ARBA00023054"/>
    </source>
</evidence>
<dbReference type="Pfam" id="PF05164">
    <property type="entry name" value="ZapA"/>
    <property type="match status" value="1"/>
</dbReference>
<reference evidence="12 13" key="1">
    <citation type="submission" date="2019-02" db="EMBL/GenBank/DDBJ databases">
        <title>Halieaceae_genomes.</title>
        <authorList>
            <person name="Li S.-H."/>
        </authorList>
    </citation>
    <scope>NUCLEOTIDE SEQUENCE [LARGE SCALE GENOMIC DNA]</scope>
    <source>
        <strain evidence="12 13">JH123</strain>
    </source>
</reference>
<evidence type="ECO:0000256" key="1">
    <source>
        <dbReference type="ARBA" id="ARBA00004496"/>
    </source>
</evidence>
<proteinExistence type="inferred from homology"/>
<evidence type="ECO:0000256" key="11">
    <source>
        <dbReference type="ARBA" id="ARBA00033158"/>
    </source>
</evidence>
<dbReference type="PANTHER" id="PTHR34981:SF1">
    <property type="entry name" value="CELL DIVISION PROTEIN ZAPA"/>
    <property type="match status" value="1"/>
</dbReference>
<dbReference type="Gene3D" id="1.20.5.50">
    <property type="match status" value="1"/>
</dbReference>
<evidence type="ECO:0000256" key="4">
    <source>
        <dbReference type="ARBA" id="ARBA00022490"/>
    </source>
</evidence>
<dbReference type="InterPro" id="IPR042233">
    <property type="entry name" value="Cell_div_ZapA_N"/>
</dbReference>
<keyword evidence="5 12" id="KW-0132">Cell division</keyword>
<dbReference type="EMBL" id="CP036501">
    <property type="protein sequence ID" value="UZP73629.1"/>
    <property type="molecule type" value="Genomic_DNA"/>
</dbReference>
<evidence type="ECO:0000313" key="12">
    <source>
        <dbReference type="EMBL" id="UZP73629.1"/>
    </source>
</evidence>
<evidence type="ECO:0000256" key="7">
    <source>
        <dbReference type="ARBA" id="ARBA00023210"/>
    </source>
</evidence>
<name>A0ABY6Q3P4_9GAMM</name>
<evidence type="ECO:0000313" key="13">
    <source>
        <dbReference type="Proteomes" id="UP001317963"/>
    </source>
</evidence>
<dbReference type="InterPro" id="IPR007838">
    <property type="entry name" value="Cell_div_ZapA-like"/>
</dbReference>
<comment type="similarity">
    <text evidence="2">Belongs to the ZapA family. Type 1 subfamily.</text>
</comment>
<comment type="subcellular location">
    <subcellularLocation>
        <location evidence="1">Cytoplasm</location>
    </subcellularLocation>
</comment>
<keyword evidence="13" id="KW-1185">Reference proteome</keyword>
<sequence>MRQHTVSIDILDKSYQVACEPEQEAELKQAANDLDDQMRAIRSTGKVIGLERVAIMAALNLSHQVLVMKSGGQPEDPLEEQLKTITSRIDEALFQLRQFEIS</sequence>
<dbReference type="SUPFAM" id="SSF102829">
    <property type="entry name" value="Cell division protein ZapA-like"/>
    <property type="match status" value="1"/>
</dbReference>
<protein>
    <recommendedName>
        <fullName evidence="3">Cell division protein ZapA</fullName>
    </recommendedName>
    <alternativeName>
        <fullName evidence="11">Z ring-associated protein ZapA</fullName>
    </alternativeName>
</protein>
<organism evidence="12 13">
    <name type="scientific">Candidatus Paraluminiphilus aquimaris</name>
    <dbReference type="NCBI Taxonomy" id="2518994"/>
    <lineage>
        <taxon>Bacteria</taxon>
        <taxon>Pseudomonadati</taxon>
        <taxon>Pseudomonadota</taxon>
        <taxon>Gammaproteobacteria</taxon>
        <taxon>Cellvibrionales</taxon>
        <taxon>Halieaceae</taxon>
        <taxon>Candidatus Paraluminiphilus</taxon>
    </lineage>
</organism>
<dbReference type="RefSeq" id="WP_279242425.1">
    <property type="nucleotide sequence ID" value="NZ_CP036501.1"/>
</dbReference>
<evidence type="ECO:0000256" key="8">
    <source>
        <dbReference type="ARBA" id="ARBA00023306"/>
    </source>
</evidence>
<dbReference type="Gene3D" id="3.30.160.880">
    <property type="entry name" value="Cell division protein ZapA protomer, N-terminal domain"/>
    <property type="match status" value="1"/>
</dbReference>
<keyword evidence="8" id="KW-0131">Cell cycle</keyword>
<comment type="function">
    <text evidence="9">Activator of cell division through the inhibition of FtsZ GTPase activity, therefore promoting FtsZ assembly into bundles of protofilaments necessary for the formation of the division Z ring. It is recruited early at mid-cell but it is not essential for cell division.</text>
</comment>
<comment type="subunit">
    <text evidence="10">Homodimer. Interacts with FtsZ.</text>
</comment>
<dbReference type="InterPro" id="IPR036192">
    <property type="entry name" value="Cell_div_ZapA-like_sf"/>
</dbReference>
<dbReference type="Proteomes" id="UP001317963">
    <property type="component" value="Chromosome"/>
</dbReference>
<accession>A0ABY6Q3P4</accession>
<evidence type="ECO:0000256" key="2">
    <source>
        <dbReference type="ARBA" id="ARBA00010074"/>
    </source>
</evidence>
<keyword evidence="6" id="KW-0175">Coiled coil</keyword>
<keyword evidence="4" id="KW-0963">Cytoplasm</keyword>
<gene>
    <name evidence="12" type="ORF">E0F26_02265</name>
</gene>
<evidence type="ECO:0000256" key="3">
    <source>
        <dbReference type="ARBA" id="ARBA00015195"/>
    </source>
</evidence>
<evidence type="ECO:0000256" key="9">
    <source>
        <dbReference type="ARBA" id="ARBA00024910"/>
    </source>
</evidence>
<keyword evidence="7" id="KW-0717">Septation</keyword>